<feature type="compositionally biased region" description="Gly residues" evidence="1">
    <location>
        <begin position="45"/>
        <end position="60"/>
    </location>
</feature>
<proteinExistence type="predicted"/>
<name>A0AAV2DS51_9ROSI</name>
<organism evidence="2 3">
    <name type="scientific">Linum trigynum</name>
    <dbReference type="NCBI Taxonomy" id="586398"/>
    <lineage>
        <taxon>Eukaryota</taxon>
        <taxon>Viridiplantae</taxon>
        <taxon>Streptophyta</taxon>
        <taxon>Embryophyta</taxon>
        <taxon>Tracheophyta</taxon>
        <taxon>Spermatophyta</taxon>
        <taxon>Magnoliopsida</taxon>
        <taxon>eudicotyledons</taxon>
        <taxon>Gunneridae</taxon>
        <taxon>Pentapetalae</taxon>
        <taxon>rosids</taxon>
        <taxon>fabids</taxon>
        <taxon>Malpighiales</taxon>
        <taxon>Linaceae</taxon>
        <taxon>Linum</taxon>
    </lineage>
</organism>
<gene>
    <name evidence="2" type="ORF">LTRI10_LOCUS18250</name>
</gene>
<keyword evidence="3" id="KW-1185">Reference proteome</keyword>
<accession>A0AAV2DS51</accession>
<evidence type="ECO:0000256" key="1">
    <source>
        <dbReference type="SAM" id="MobiDB-lite"/>
    </source>
</evidence>
<evidence type="ECO:0000313" key="2">
    <source>
        <dbReference type="EMBL" id="CAL1376526.1"/>
    </source>
</evidence>
<sequence>MEAAAAAERAGALVVEGKGVFVGERGEHGNTGVRWRRGSGDELQFGGGENGGGENGGGDSSGKKEEEEGR</sequence>
<feature type="region of interest" description="Disordered" evidence="1">
    <location>
        <begin position="23"/>
        <end position="70"/>
    </location>
</feature>
<feature type="compositionally biased region" description="Basic and acidic residues" evidence="1">
    <location>
        <begin position="61"/>
        <end position="70"/>
    </location>
</feature>
<dbReference type="Proteomes" id="UP001497516">
    <property type="component" value="Chromosome 3"/>
</dbReference>
<dbReference type="EMBL" id="OZ034816">
    <property type="protein sequence ID" value="CAL1376526.1"/>
    <property type="molecule type" value="Genomic_DNA"/>
</dbReference>
<evidence type="ECO:0000313" key="3">
    <source>
        <dbReference type="Proteomes" id="UP001497516"/>
    </source>
</evidence>
<reference evidence="2 3" key="1">
    <citation type="submission" date="2024-04" db="EMBL/GenBank/DDBJ databases">
        <authorList>
            <person name="Fracassetti M."/>
        </authorList>
    </citation>
    <scope>NUCLEOTIDE SEQUENCE [LARGE SCALE GENOMIC DNA]</scope>
</reference>
<protein>
    <submittedName>
        <fullName evidence="2">Uncharacterized protein</fullName>
    </submittedName>
</protein>
<dbReference type="AlphaFoldDB" id="A0AAV2DS51"/>